<dbReference type="AlphaFoldDB" id="W7M812"/>
<dbReference type="OrthoDB" id="5244177at2759"/>
<dbReference type="Proteomes" id="UP000009096">
    <property type="component" value="Chromosome 8"/>
</dbReference>
<organism evidence="1 2">
    <name type="scientific">Gibberella moniliformis (strain M3125 / FGSC 7600)</name>
    <name type="common">Maize ear and stalk rot fungus</name>
    <name type="synonym">Fusarium verticillioides</name>
    <dbReference type="NCBI Taxonomy" id="334819"/>
    <lineage>
        <taxon>Eukaryota</taxon>
        <taxon>Fungi</taxon>
        <taxon>Dikarya</taxon>
        <taxon>Ascomycota</taxon>
        <taxon>Pezizomycotina</taxon>
        <taxon>Sordariomycetes</taxon>
        <taxon>Hypocreomycetidae</taxon>
        <taxon>Hypocreales</taxon>
        <taxon>Nectriaceae</taxon>
        <taxon>Fusarium</taxon>
        <taxon>Fusarium fujikuroi species complex</taxon>
    </lineage>
</organism>
<accession>W7M812</accession>
<dbReference type="RefSeq" id="XP_018753904.1">
    <property type="nucleotide sequence ID" value="XM_018905416.1"/>
</dbReference>
<evidence type="ECO:0000313" key="2">
    <source>
        <dbReference type="Proteomes" id="UP000009096"/>
    </source>
</evidence>
<evidence type="ECO:0000313" key="1">
    <source>
        <dbReference type="EMBL" id="EWG47713.1"/>
    </source>
</evidence>
<name>W7M812_GIBM7</name>
<dbReference type="VEuPathDB" id="FungiDB:FVEG_16179"/>
<dbReference type="KEGG" id="fvr:FVEG_16179"/>
<gene>
    <name evidence="1" type="ORF">FVEG_16179</name>
</gene>
<keyword evidence="2" id="KW-1185">Reference proteome</keyword>
<dbReference type="EMBL" id="CM000585">
    <property type="protein sequence ID" value="EWG47713.1"/>
    <property type="molecule type" value="Genomic_DNA"/>
</dbReference>
<dbReference type="EMBL" id="DS022250">
    <property type="protein sequence ID" value="EWG47713.1"/>
    <property type="molecule type" value="Genomic_DNA"/>
</dbReference>
<reference evidence="1 2" key="1">
    <citation type="journal article" date="2010" name="Nature">
        <title>Comparative genomics reveals mobile pathogenicity chromosomes in Fusarium.</title>
        <authorList>
            <person name="Ma L.J."/>
            <person name="van der Does H.C."/>
            <person name="Borkovich K.A."/>
            <person name="Coleman J.J."/>
            <person name="Daboussi M.J."/>
            <person name="Di Pietro A."/>
            <person name="Dufresne M."/>
            <person name="Freitag M."/>
            <person name="Grabherr M."/>
            <person name="Henrissat B."/>
            <person name="Houterman P.M."/>
            <person name="Kang S."/>
            <person name="Shim W.B."/>
            <person name="Woloshuk C."/>
            <person name="Xie X."/>
            <person name="Xu J.R."/>
            <person name="Antoniw J."/>
            <person name="Baker S.E."/>
            <person name="Bluhm B.H."/>
            <person name="Breakspear A."/>
            <person name="Brown D.W."/>
            <person name="Butchko R.A."/>
            <person name="Chapman S."/>
            <person name="Coulson R."/>
            <person name="Coutinho P.M."/>
            <person name="Danchin E.G."/>
            <person name="Diener A."/>
            <person name="Gale L.R."/>
            <person name="Gardiner D.M."/>
            <person name="Goff S."/>
            <person name="Hammond-Kosack K.E."/>
            <person name="Hilburn K."/>
            <person name="Hua-Van A."/>
            <person name="Jonkers W."/>
            <person name="Kazan K."/>
            <person name="Kodira C.D."/>
            <person name="Koehrsen M."/>
            <person name="Kumar L."/>
            <person name="Lee Y.H."/>
            <person name="Li L."/>
            <person name="Manners J.M."/>
            <person name="Miranda-Saavedra D."/>
            <person name="Mukherjee M."/>
            <person name="Park G."/>
            <person name="Park J."/>
            <person name="Park S.Y."/>
            <person name="Proctor R.H."/>
            <person name="Regev A."/>
            <person name="Ruiz-Roldan M.C."/>
            <person name="Sain D."/>
            <person name="Sakthikumar S."/>
            <person name="Sykes S."/>
            <person name="Schwartz D.C."/>
            <person name="Turgeon B.G."/>
            <person name="Wapinski I."/>
            <person name="Yoder O."/>
            <person name="Young S."/>
            <person name="Zeng Q."/>
            <person name="Zhou S."/>
            <person name="Galagan J."/>
            <person name="Cuomo C.A."/>
            <person name="Kistler H.C."/>
            <person name="Rep M."/>
        </authorList>
    </citation>
    <scope>NUCLEOTIDE SEQUENCE [LARGE SCALE GENOMIC DNA]</scope>
    <source>
        <strain evidence="2">M3125 / FGSC 7600</strain>
    </source>
</reference>
<proteinExistence type="predicted"/>
<sequence>MPAAERHEVIQQVQAIPGIIQDQARLQAFPFPPPTTKPILFIAPPRDDGIVCNACPYVIGTIQGIQKHHREEHGWVNDWKKGGDVAKRAKQERQVPWRTGVYCQRFFLGHAASRWFKVNRGCEEEGARVQQQGADARSVTDRKAAFLTHIHREDEEAFEQEAKARLIQDSDNK</sequence>
<dbReference type="GeneID" id="30073055"/>
<dbReference type="STRING" id="334819.W7M812"/>
<protein>
    <submittedName>
        <fullName evidence="1">Uncharacterized protein</fullName>
    </submittedName>
</protein>